<dbReference type="EMBL" id="JAHRHJ020000001">
    <property type="protein sequence ID" value="KAH9330705.1"/>
    <property type="molecule type" value="Genomic_DNA"/>
</dbReference>
<gene>
    <name evidence="2" type="ORF">KI387_002813</name>
</gene>
<dbReference type="OMA" id="CADMHEV"/>
<name>A0AA38H199_TAXCH</name>
<sequence length="70" mass="7538">MASGNTHCADMHEVPEVIDPPSPNPVEHDVGEVKNSIRLTVKSNISAASSVHELLECPVCTNSMYPPILQ</sequence>
<evidence type="ECO:0000256" key="1">
    <source>
        <dbReference type="SAM" id="MobiDB-lite"/>
    </source>
</evidence>
<keyword evidence="3" id="KW-1185">Reference proteome</keyword>
<accession>A0AA38H199</accession>
<organism evidence="2 3">
    <name type="scientific">Taxus chinensis</name>
    <name type="common">Chinese yew</name>
    <name type="synonym">Taxus wallichiana var. chinensis</name>
    <dbReference type="NCBI Taxonomy" id="29808"/>
    <lineage>
        <taxon>Eukaryota</taxon>
        <taxon>Viridiplantae</taxon>
        <taxon>Streptophyta</taxon>
        <taxon>Embryophyta</taxon>
        <taxon>Tracheophyta</taxon>
        <taxon>Spermatophyta</taxon>
        <taxon>Pinopsida</taxon>
        <taxon>Pinidae</taxon>
        <taxon>Conifers II</taxon>
        <taxon>Cupressales</taxon>
        <taxon>Taxaceae</taxon>
        <taxon>Taxus</taxon>
    </lineage>
</organism>
<proteinExistence type="predicted"/>
<reference evidence="2 3" key="1">
    <citation type="journal article" date="2021" name="Nat. Plants">
        <title>The Taxus genome provides insights into paclitaxel biosynthesis.</title>
        <authorList>
            <person name="Xiong X."/>
            <person name="Gou J."/>
            <person name="Liao Q."/>
            <person name="Li Y."/>
            <person name="Zhou Q."/>
            <person name="Bi G."/>
            <person name="Li C."/>
            <person name="Du R."/>
            <person name="Wang X."/>
            <person name="Sun T."/>
            <person name="Guo L."/>
            <person name="Liang H."/>
            <person name="Lu P."/>
            <person name="Wu Y."/>
            <person name="Zhang Z."/>
            <person name="Ro D.K."/>
            <person name="Shang Y."/>
            <person name="Huang S."/>
            <person name="Yan J."/>
        </authorList>
    </citation>
    <scope>NUCLEOTIDE SEQUENCE [LARGE SCALE GENOMIC DNA]</scope>
    <source>
        <strain evidence="2">Ta-2019</strain>
    </source>
</reference>
<comment type="caution">
    <text evidence="2">The sequence shown here is derived from an EMBL/GenBank/DDBJ whole genome shotgun (WGS) entry which is preliminary data.</text>
</comment>
<evidence type="ECO:0000313" key="3">
    <source>
        <dbReference type="Proteomes" id="UP000824469"/>
    </source>
</evidence>
<protein>
    <submittedName>
        <fullName evidence="2">Uncharacterized protein</fullName>
    </submittedName>
</protein>
<dbReference type="Proteomes" id="UP000824469">
    <property type="component" value="Unassembled WGS sequence"/>
</dbReference>
<feature type="region of interest" description="Disordered" evidence="1">
    <location>
        <begin position="1"/>
        <end position="29"/>
    </location>
</feature>
<dbReference type="AlphaFoldDB" id="A0AA38H199"/>
<feature type="non-terminal residue" evidence="2">
    <location>
        <position position="70"/>
    </location>
</feature>
<evidence type="ECO:0000313" key="2">
    <source>
        <dbReference type="EMBL" id="KAH9330705.1"/>
    </source>
</evidence>